<reference evidence="1 2" key="1">
    <citation type="submission" date="2018-05" db="EMBL/GenBank/DDBJ databases">
        <title>Genomic Encyclopedia of Archaeal and Bacterial Type Strains, Phase II (KMG-II): from individual species to whole genera.</title>
        <authorList>
            <person name="Goeker M."/>
        </authorList>
    </citation>
    <scope>NUCLEOTIDE SEQUENCE [LARGE SCALE GENOMIC DNA]</scope>
    <source>
        <strain evidence="1 2">DSM 22214</strain>
    </source>
</reference>
<dbReference type="AlphaFoldDB" id="A0A316DGS9"/>
<dbReference type="Proteomes" id="UP000245489">
    <property type="component" value="Unassembled WGS sequence"/>
</dbReference>
<evidence type="ECO:0008006" key="3">
    <source>
        <dbReference type="Google" id="ProtNLM"/>
    </source>
</evidence>
<dbReference type="Gene3D" id="2.60.120.620">
    <property type="entry name" value="q2cbj1_9rhob like domain"/>
    <property type="match status" value="1"/>
</dbReference>
<dbReference type="InterPro" id="IPR018655">
    <property type="entry name" value="DUF2086"/>
</dbReference>
<proteinExistence type="predicted"/>
<name>A0A316DGS9_9BACT</name>
<dbReference type="OrthoDB" id="9781972at2"/>
<comment type="caution">
    <text evidence="1">The sequence shown here is derived from an EMBL/GenBank/DDBJ whole genome shotgun (WGS) entry which is preliminary data.</text>
</comment>
<sequence>MLENINWKNTSTELSDKGFVTLKSVLSQAQCEELITLYDKPIYRSTINMARYQFGLGEYKYFNYPLPNLIQKLRNDVYPHLAKVANIWSNVLNINTIFPENHDELLAICHQNEQNRPTPLILKYTEGGYNTLHQDLYGDIWFPFQMVIFLNQTQKDYTGGEFVLVEQRPRMQSVPIVLTPNQGDILIFTTNFRPVKGTKGYYRTNMRHGVSKVHSGIRHTLGIIFHDAK</sequence>
<gene>
    <name evidence="1" type="ORF">LV89_04686</name>
</gene>
<accession>A0A316DGS9</accession>
<organism evidence="1 2">
    <name type="scientific">Arcicella aurantiaca</name>
    <dbReference type="NCBI Taxonomy" id="591202"/>
    <lineage>
        <taxon>Bacteria</taxon>
        <taxon>Pseudomonadati</taxon>
        <taxon>Bacteroidota</taxon>
        <taxon>Cytophagia</taxon>
        <taxon>Cytophagales</taxon>
        <taxon>Flectobacillaceae</taxon>
        <taxon>Arcicella</taxon>
    </lineage>
</organism>
<dbReference type="EMBL" id="QGGO01000042">
    <property type="protein sequence ID" value="PWK16866.1"/>
    <property type="molecule type" value="Genomic_DNA"/>
</dbReference>
<evidence type="ECO:0000313" key="1">
    <source>
        <dbReference type="EMBL" id="PWK16866.1"/>
    </source>
</evidence>
<keyword evidence="2" id="KW-1185">Reference proteome</keyword>
<protein>
    <recommendedName>
        <fullName evidence="3">Fe2OG dioxygenase domain-containing protein</fullName>
    </recommendedName>
</protein>
<dbReference type="RefSeq" id="WP_109745327.1">
    <property type="nucleotide sequence ID" value="NZ_QGGO01000042.1"/>
</dbReference>
<evidence type="ECO:0000313" key="2">
    <source>
        <dbReference type="Proteomes" id="UP000245489"/>
    </source>
</evidence>
<dbReference type="Pfam" id="PF09859">
    <property type="entry name" value="Oxygenase-NA"/>
    <property type="match status" value="1"/>
</dbReference>